<dbReference type="OrthoDB" id="9775391at2"/>
<feature type="binding site" evidence="7">
    <location>
        <position position="218"/>
    </location>
    <ligand>
        <name>Mg(2+)</name>
        <dbReference type="ChEBI" id="CHEBI:18420"/>
    </ligand>
</feature>
<organism evidence="10 11">
    <name type="scientific">Domibacillus aminovorans</name>
    <dbReference type="NCBI Taxonomy" id="29332"/>
    <lineage>
        <taxon>Bacteria</taxon>
        <taxon>Bacillati</taxon>
        <taxon>Bacillota</taxon>
        <taxon>Bacilli</taxon>
        <taxon>Bacillales</taxon>
        <taxon>Bacillaceae</taxon>
        <taxon>Domibacillus</taxon>
    </lineage>
</organism>
<feature type="binding site" evidence="6">
    <location>
        <position position="297"/>
    </location>
    <ligand>
        <name>substrate</name>
    </ligand>
</feature>
<feature type="binding site" evidence="6">
    <location>
        <position position="135"/>
    </location>
    <ligand>
        <name>substrate</name>
    </ligand>
</feature>
<dbReference type="GO" id="GO:0000287">
    <property type="term" value="F:magnesium ion binding"/>
    <property type="evidence" value="ECO:0007669"/>
    <property type="project" value="UniProtKB-ARBA"/>
</dbReference>
<dbReference type="EMBL" id="LQWZ01000019">
    <property type="protein sequence ID" value="OAH56785.1"/>
    <property type="molecule type" value="Genomic_DNA"/>
</dbReference>
<evidence type="ECO:0000256" key="7">
    <source>
        <dbReference type="PIRSR" id="PIRSR634603-3"/>
    </source>
</evidence>
<dbReference type="SMART" id="SM00922">
    <property type="entry name" value="MR_MLE"/>
    <property type="match status" value="1"/>
</dbReference>
<evidence type="ECO:0000256" key="8">
    <source>
        <dbReference type="RuleBase" id="RU366006"/>
    </source>
</evidence>
<dbReference type="EC" id="5.1.1.-" evidence="8"/>
<dbReference type="Pfam" id="PF02746">
    <property type="entry name" value="MR_MLE_N"/>
    <property type="match status" value="1"/>
</dbReference>
<dbReference type="InterPro" id="IPR029017">
    <property type="entry name" value="Enolase-like_N"/>
</dbReference>
<feature type="binding site" evidence="6">
    <location>
        <position position="295"/>
    </location>
    <ligand>
        <name>substrate</name>
    </ligand>
</feature>
<feature type="binding site" evidence="6">
    <location>
        <position position="24"/>
    </location>
    <ligand>
        <name>substrate</name>
    </ligand>
</feature>
<feature type="active site" description="Proton acceptor; specific for (R)-substrate epimerization" evidence="5">
    <location>
        <position position="162"/>
    </location>
</feature>
<feature type="binding site" evidence="6">
    <location>
        <position position="160"/>
    </location>
    <ligand>
        <name>substrate</name>
    </ligand>
</feature>
<feature type="binding site" evidence="7">
    <location>
        <position position="243"/>
    </location>
    <ligand>
        <name>Mg(2+)</name>
        <dbReference type="ChEBI" id="CHEBI:18420"/>
    </ligand>
</feature>
<gene>
    <name evidence="10" type="ORF">AWH48_19800</name>
</gene>
<dbReference type="FunFam" id="3.30.390.10:FF:000009">
    <property type="entry name" value="Hydrophobic dipeptide epimerase"/>
    <property type="match status" value="1"/>
</dbReference>
<protein>
    <recommendedName>
        <fullName evidence="8">Dipeptide epimerase</fullName>
        <ecNumber evidence="8">5.1.1.-</ecNumber>
    </recommendedName>
</protein>
<proteinExistence type="inferred from homology"/>
<dbReference type="PANTHER" id="PTHR48073">
    <property type="entry name" value="O-SUCCINYLBENZOATE SYNTHASE-RELATED"/>
    <property type="match status" value="1"/>
</dbReference>
<keyword evidence="2 7" id="KW-0479">Metal-binding</keyword>
<feature type="domain" description="Mandelate racemase/muconate lactonizing enzyme C-terminal" evidence="9">
    <location>
        <begin position="141"/>
        <end position="239"/>
    </location>
</feature>
<dbReference type="CDD" id="cd03319">
    <property type="entry name" value="L-Ala-DL-Glu_epimerase"/>
    <property type="match status" value="1"/>
</dbReference>
<evidence type="ECO:0000256" key="6">
    <source>
        <dbReference type="PIRSR" id="PIRSR634603-2"/>
    </source>
</evidence>
<evidence type="ECO:0000256" key="3">
    <source>
        <dbReference type="ARBA" id="ARBA00022842"/>
    </source>
</evidence>
<dbReference type="InterPro" id="IPR029065">
    <property type="entry name" value="Enolase_C-like"/>
</dbReference>
<keyword evidence="3 7" id="KW-0460">Magnesium</keyword>
<feature type="active site" description="Proton acceptor; specific for (S)-substrate epimerization" evidence="5">
    <location>
        <position position="267"/>
    </location>
</feature>
<dbReference type="InterPro" id="IPR013341">
    <property type="entry name" value="Mandelate_racemase_N_dom"/>
</dbReference>
<dbReference type="AlphaFoldDB" id="A0A177KV29"/>
<dbReference type="Pfam" id="PF13378">
    <property type="entry name" value="MR_MLE_C"/>
    <property type="match status" value="1"/>
</dbReference>
<name>A0A177KV29_9BACI</name>
<comment type="similarity">
    <text evidence="1 8">Belongs to the mandelate racemase/muconate lactonizing enzyme family.</text>
</comment>
<evidence type="ECO:0000259" key="9">
    <source>
        <dbReference type="SMART" id="SM00922"/>
    </source>
</evidence>
<evidence type="ECO:0000256" key="1">
    <source>
        <dbReference type="ARBA" id="ARBA00008031"/>
    </source>
</evidence>
<dbReference type="SFLD" id="SFLDS00001">
    <property type="entry name" value="Enolase"/>
    <property type="match status" value="1"/>
</dbReference>
<reference evidence="10 11" key="1">
    <citation type="submission" date="2016-01" db="EMBL/GenBank/DDBJ databases">
        <title>Investigation of taxonomic status of Bacillus aminovorans.</title>
        <authorList>
            <person name="Verma A."/>
            <person name="Pal Y."/>
            <person name="Krishnamurthi S."/>
        </authorList>
    </citation>
    <scope>NUCLEOTIDE SEQUENCE [LARGE SCALE GENOMIC DNA]</scope>
    <source>
        <strain evidence="10 11">DSM 4337</strain>
    </source>
</reference>
<dbReference type="InterPro" id="IPR034603">
    <property type="entry name" value="Dipeptide_epimerase"/>
</dbReference>
<dbReference type="RefSeq" id="WP_018395110.1">
    <property type="nucleotide sequence ID" value="NZ_LQWZ01000019.1"/>
</dbReference>
<evidence type="ECO:0000313" key="11">
    <source>
        <dbReference type="Proteomes" id="UP000077271"/>
    </source>
</evidence>
<dbReference type="PANTHER" id="PTHR48073:SF2">
    <property type="entry name" value="O-SUCCINYLBENZOATE SYNTHASE"/>
    <property type="match status" value="1"/>
</dbReference>
<dbReference type="SUPFAM" id="SSF54826">
    <property type="entry name" value="Enolase N-terminal domain-like"/>
    <property type="match status" value="1"/>
</dbReference>
<evidence type="ECO:0000256" key="2">
    <source>
        <dbReference type="ARBA" id="ARBA00022723"/>
    </source>
</evidence>
<dbReference type="InterPro" id="IPR036849">
    <property type="entry name" value="Enolase-like_C_sf"/>
</dbReference>
<dbReference type="SUPFAM" id="SSF51604">
    <property type="entry name" value="Enolase C-terminal domain-like"/>
    <property type="match status" value="1"/>
</dbReference>
<evidence type="ECO:0000256" key="4">
    <source>
        <dbReference type="ARBA" id="ARBA00023235"/>
    </source>
</evidence>
<accession>A0A177KV29</accession>
<dbReference type="SFLD" id="SFLDF00009">
    <property type="entry name" value="o-succinylbenzoate_synthase"/>
    <property type="match status" value="1"/>
</dbReference>
<dbReference type="Gene3D" id="3.30.390.10">
    <property type="entry name" value="Enolase-like, N-terminal domain"/>
    <property type="match status" value="1"/>
</dbReference>
<feature type="binding site" evidence="6">
    <location>
        <position position="322"/>
    </location>
    <ligand>
        <name>substrate</name>
    </ligand>
</feature>
<keyword evidence="4 8" id="KW-0413">Isomerase</keyword>
<dbReference type="SFLD" id="SFLDG00180">
    <property type="entry name" value="muconate_cycloisomerase"/>
    <property type="match status" value="1"/>
</dbReference>
<evidence type="ECO:0000313" key="10">
    <source>
        <dbReference type="EMBL" id="OAH56785.1"/>
    </source>
</evidence>
<evidence type="ECO:0000256" key="5">
    <source>
        <dbReference type="PIRSR" id="PIRSR634603-1"/>
    </source>
</evidence>
<dbReference type="Gene3D" id="3.20.20.120">
    <property type="entry name" value="Enolase-like C-terminal domain"/>
    <property type="match status" value="1"/>
</dbReference>
<sequence>MEISHVEVEIKRLKLKKPFITALRKVVSIEVAVVRLKLKDGTQGIGTASPSVVITGESIESIESTIKNTLAPAVIGQSILNIFSLSRTIQTSCIGNTSAKAGFEIALFDAYSKFLRIPLYQLLGGKTNTLENDMTISINQANTMIRDAVESVEKGFKSLKIKVGLDGQKDFERIKAIREAVGPSIQIRVDANQGWNKKEAVNIIKGWEDERLNISIIEQPVSAGDIDSLKYVTDHVYTPIMADESVFSPEQALELVQTKAVDWLNIKLMKAGGIVRALQIASIAEAGRIPCMIGSMMESGLGVLAAAHLACAHPNILKIDLDAPLWLESNDAQTSPFQGPMIMLSENPGIGYDFFKK</sequence>
<dbReference type="GO" id="GO:0016855">
    <property type="term" value="F:racemase and epimerase activity, acting on amino acids and derivatives"/>
    <property type="evidence" value="ECO:0007669"/>
    <property type="project" value="UniProtKB-UniRule"/>
</dbReference>
<feature type="binding site" evidence="6">
    <location>
        <position position="320"/>
    </location>
    <ligand>
        <name>substrate</name>
    </ligand>
</feature>
<dbReference type="InterPro" id="IPR013342">
    <property type="entry name" value="Mandelate_racemase_C"/>
</dbReference>
<dbReference type="GO" id="GO:0006518">
    <property type="term" value="P:peptide metabolic process"/>
    <property type="evidence" value="ECO:0007669"/>
    <property type="project" value="UniProtKB-ARBA"/>
</dbReference>
<feature type="binding site" evidence="7">
    <location>
        <position position="190"/>
    </location>
    <ligand>
        <name>Mg(2+)</name>
        <dbReference type="ChEBI" id="CHEBI:18420"/>
    </ligand>
</feature>
<comment type="cofactor">
    <cofactor evidence="7 8">
        <name>Mg(2+)</name>
        <dbReference type="ChEBI" id="CHEBI:18420"/>
    </cofactor>
    <text evidence="7 8">Binds 1 Mg(2+) ion per subunit.</text>
</comment>
<comment type="caution">
    <text evidence="10">The sequence shown here is derived from an EMBL/GenBank/DDBJ whole genome shotgun (WGS) entry which is preliminary data.</text>
</comment>
<dbReference type="Proteomes" id="UP000077271">
    <property type="component" value="Unassembled WGS sequence"/>
</dbReference>